<dbReference type="PROSITE" id="PS51900">
    <property type="entry name" value="CB"/>
    <property type="match status" value="1"/>
</dbReference>
<dbReference type="GO" id="GO:0005737">
    <property type="term" value="C:cytoplasm"/>
    <property type="evidence" value="ECO:0007669"/>
    <property type="project" value="UniProtKB-SubCell"/>
</dbReference>
<dbReference type="RefSeq" id="WP_092611455.1">
    <property type="nucleotide sequence ID" value="NZ_FMYF01000008.1"/>
</dbReference>
<feature type="active site" evidence="9">
    <location>
        <position position="257"/>
    </location>
</feature>
<evidence type="ECO:0000313" key="13">
    <source>
        <dbReference type="Proteomes" id="UP000199086"/>
    </source>
</evidence>
<dbReference type="Gene3D" id="1.10.150.130">
    <property type="match status" value="1"/>
</dbReference>
<comment type="function">
    <text evidence="9">Site-specific tyrosine recombinase, which acts by catalyzing the cutting and rejoining of the recombining DNA molecules. The XerC-XerD complex is essential to convert dimers of the bacterial chromosome into monomers to permit their segregation at cell division. It also contributes to the segregational stability of plasmids.</text>
</comment>
<evidence type="ECO:0000256" key="8">
    <source>
        <dbReference type="ARBA" id="ARBA00023306"/>
    </source>
</evidence>
<keyword evidence="2 9" id="KW-0963">Cytoplasm</keyword>
<evidence type="ECO:0000256" key="6">
    <source>
        <dbReference type="ARBA" id="ARBA00023125"/>
    </source>
</evidence>
<dbReference type="Gene3D" id="1.10.443.10">
    <property type="entry name" value="Intergrase catalytic core"/>
    <property type="match status" value="1"/>
</dbReference>
<proteinExistence type="inferred from homology"/>
<comment type="subunit">
    <text evidence="9">Forms a cyclic heterotetrameric complex composed of two molecules of XerC and two molecules of XerD.</text>
</comment>
<dbReference type="Pfam" id="PF00589">
    <property type="entry name" value="Phage_integrase"/>
    <property type="match status" value="1"/>
</dbReference>
<feature type="active site" description="O-(3'-phospho-DNA)-tyrosine intermediate" evidence="9">
    <location>
        <position position="289"/>
    </location>
</feature>
<protein>
    <recommendedName>
        <fullName evidence="9">Tyrosine recombinase XerC</fullName>
    </recommendedName>
</protein>
<dbReference type="PANTHER" id="PTHR30349:SF77">
    <property type="entry name" value="TYROSINE RECOMBINASE XERC"/>
    <property type="match status" value="1"/>
</dbReference>
<dbReference type="STRING" id="1577474.GA0111570_10816"/>
<evidence type="ECO:0000256" key="3">
    <source>
        <dbReference type="ARBA" id="ARBA00022618"/>
    </source>
</evidence>
<feature type="domain" description="Tyr recombinase" evidence="10">
    <location>
        <begin position="115"/>
        <end position="302"/>
    </location>
</feature>
<dbReference type="Pfam" id="PF02899">
    <property type="entry name" value="Phage_int_SAM_1"/>
    <property type="match status" value="1"/>
</dbReference>
<evidence type="ECO:0000256" key="1">
    <source>
        <dbReference type="ARBA" id="ARBA00004496"/>
    </source>
</evidence>
<dbReference type="InterPro" id="IPR044068">
    <property type="entry name" value="CB"/>
</dbReference>
<feature type="active site" evidence="9">
    <location>
        <position position="280"/>
    </location>
</feature>
<evidence type="ECO:0000259" key="11">
    <source>
        <dbReference type="PROSITE" id="PS51900"/>
    </source>
</evidence>
<evidence type="ECO:0000256" key="4">
    <source>
        <dbReference type="ARBA" id="ARBA00022829"/>
    </source>
</evidence>
<dbReference type="AlphaFoldDB" id="A0A1G6H9Q6"/>
<dbReference type="CDD" id="cd00798">
    <property type="entry name" value="INT_XerDC_C"/>
    <property type="match status" value="1"/>
</dbReference>
<dbReference type="GO" id="GO:0007059">
    <property type="term" value="P:chromosome segregation"/>
    <property type="evidence" value="ECO:0007669"/>
    <property type="project" value="UniProtKB-UniRule"/>
</dbReference>
<dbReference type="PROSITE" id="PS51898">
    <property type="entry name" value="TYR_RECOMBINASE"/>
    <property type="match status" value="1"/>
</dbReference>
<dbReference type="OrthoDB" id="9801717at2"/>
<dbReference type="GO" id="GO:0051301">
    <property type="term" value="P:cell division"/>
    <property type="evidence" value="ECO:0007669"/>
    <property type="project" value="UniProtKB-KW"/>
</dbReference>
<gene>
    <name evidence="9" type="primary">xerC</name>
    <name evidence="12" type="ORF">GA0111570_10816</name>
</gene>
<sequence>MSSDEIAVPFQQAITAYRRHLEGERHLSEHTVRAYIGDLTELLGHVSRHGVGTLSEISIHELRGWLAGQQEDGAARATLSRRASVARGFFGWAVRDGRITADPSLRLASPKASRPLPDILDQGQAASLMDEAQARAAEQEGPLGYRDVAILEMLYGSGLRVSELCALDLTSLDRDRSLVRVHGKGDKDRMVPMGRPALRAVDAWLGRRPELASAGSGPALFLGARGARIDPRVVRRLVHRHLGLVTDAPDLGPHGLRHAMATHLLEGGADLRSVQELLGHSSLATTQIYTHVTSERLQQAFQQAHPRA</sequence>
<dbReference type="InterPro" id="IPR004107">
    <property type="entry name" value="Integrase_SAM-like_N"/>
</dbReference>
<evidence type="ECO:0000259" key="10">
    <source>
        <dbReference type="PROSITE" id="PS51898"/>
    </source>
</evidence>
<dbReference type="InterPro" id="IPR013762">
    <property type="entry name" value="Integrase-like_cat_sf"/>
</dbReference>
<dbReference type="InterPro" id="IPR002104">
    <property type="entry name" value="Integrase_catalytic"/>
</dbReference>
<dbReference type="SUPFAM" id="SSF56349">
    <property type="entry name" value="DNA breaking-rejoining enzymes"/>
    <property type="match status" value="1"/>
</dbReference>
<evidence type="ECO:0000256" key="9">
    <source>
        <dbReference type="HAMAP-Rule" id="MF_01808"/>
    </source>
</evidence>
<evidence type="ECO:0000256" key="7">
    <source>
        <dbReference type="ARBA" id="ARBA00023172"/>
    </source>
</evidence>
<keyword evidence="8 9" id="KW-0131">Cell cycle</keyword>
<dbReference type="HAMAP" id="MF_01808">
    <property type="entry name" value="Recomb_XerC_XerD"/>
    <property type="match status" value="1"/>
</dbReference>
<dbReference type="GO" id="GO:0009037">
    <property type="term" value="F:tyrosine-based site-specific recombinase activity"/>
    <property type="evidence" value="ECO:0007669"/>
    <property type="project" value="UniProtKB-UniRule"/>
</dbReference>
<reference evidence="12 13" key="1">
    <citation type="submission" date="2016-06" db="EMBL/GenBank/DDBJ databases">
        <authorList>
            <person name="Olsen C.W."/>
            <person name="Carey S."/>
            <person name="Hinshaw L."/>
            <person name="Karasin A.I."/>
        </authorList>
    </citation>
    <scope>NUCLEOTIDE SEQUENCE [LARGE SCALE GENOMIC DNA]</scope>
    <source>
        <strain evidence="12 13">LZ-22</strain>
    </source>
</reference>
<keyword evidence="4 9" id="KW-0159">Chromosome partition</keyword>
<evidence type="ECO:0000256" key="5">
    <source>
        <dbReference type="ARBA" id="ARBA00022908"/>
    </source>
</evidence>
<accession>A0A1G6H9Q6</accession>
<dbReference type="Proteomes" id="UP000199086">
    <property type="component" value="Unassembled WGS sequence"/>
</dbReference>
<dbReference type="InterPro" id="IPR010998">
    <property type="entry name" value="Integrase_recombinase_N"/>
</dbReference>
<dbReference type="InterPro" id="IPR050090">
    <property type="entry name" value="Tyrosine_recombinase_XerCD"/>
</dbReference>
<evidence type="ECO:0000256" key="2">
    <source>
        <dbReference type="ARBA" id="ARBA00022490"/>
    </source>
</evidence>
<feature type="domain" description="Core-binding (CB)" evidence="11">
    <location>
        <begin position="8"/>
        <end position="94"/>
    </location>
</feature>
<dbReference type="GO" id="GO:0006313">
    <property type="term" value="P:DNA transposition"/>
    <property type="evidence" value="ECO:0007669"/>
    <property type="project" value="UniProtKB-UniRule"/>
</dbReference>
<comment type="similarity">
    <text evidence="9">Belongs to the 'phage' integrase family. XerC subfamily.</text>
</comment>
<dbReference type="InterPro" id="IPR023009">
    <property type="entry name" value="Tyrosine_recombinase_XerC/XerD"/>
</dbReference>
<dbReference type="EMBL" id="FMYF01000008">
    <property type="protein sequence ID" value="SDB91029.1"/>
    <property type="molecule type" value="Genomic_DNA"/>
</dbReference>
<keyword evidence="3 9" id="KW-0132">Cell division</keyword>
<keyword evidence="5 9" id="KW-0229">DNA integration</keyword>
<feature type="active site" evidence="9">
    <location>
        <position position="160"/>
    </location>
</feature>
<name>A0A1G6H9Q6_9ACTN</name>
<dbReference type="PANTHER" id="PTHR30349">
    <property type="entry name" value="PHAGE INTEGRASE-RELATED"/>
    <property type="match status" value="1"/>
</dbReference>
<keyword evidence="6 9" id="KW-0238">DNA-binding</keyword>
<dbReference type="NCBIfam" id="NF001399">
    <property type="entry name" value="PRK00283.1"/>
    <property type="match status" value="1"/>
</dbReference>
<dbReference type="InterPro" id="IPR011010">
    <property type="entry name" value="DNA_brk_join_enz"/>
</dbReference>
<evidence type="ECO:0000313" key="12">
    <source>
        <dbReference type="EMBL" id="SDB91029.1"/>
    </source>
</evidence>
<feature type="active site" evidence="9">
    <location>
        <position position="254"/>
    </location>
</feature>
<keyword evidence="13" id="KW-1185">Reference proteome</keyword>
<comment type="subcellular location">
    <subcellularLocation>
        <location evidence="1 9">Cytoplasm</location>
    </subcellularLocation>
</comment>
<dbReference type="GO" id="GO:0003677">
    <property type="term" value="F:DNA binding"/>
    <property type="evidence" value="ECO:0007669"/>
    <property type="project" value="UniProtKB-UniRule"/>
</dbReference>
<organism evidence="12 13">
    <name type="scientific">Raineyella antarctica</name>
    <dbReference type="NCBI Taxonomy" id="1577474"/>
    <lineage>
        <taxon>Bacteria</taxon>
        <taxon>Bacillati</taxon>
        <taxon>Actinomycetota</taxon>
        <taxon>Actinomycetes</taxon>
        <taxon>Propionibacteriales</taxon>
        <taxon>Propionibacteriaceae</taxon>
        <taxon>Raineyella</taxon>
    </lineage>
</organism>
<feature type="active site" evidence="9">
    <location>
        <position position="184"/>
    </location>
</feature>
<keyword evidence="7 9" id="KW-0233">DNA recombination</keyword>